<dbReference type="InterPro" id="IPR050568">
    <property type="entry name" value="Transcr_DNA_Rep_Reg"/>
</dbReference>
<dbReference type="CDD" id="cd22908">
    <property type="entry name" value="HFD_NFYC-like"/>
    <property type="match status" value="1"/>
</dbReference>
<sequence length="125" mass="14431">MQMQRKNPTVDEYWKGILDYVTTSVISKDNALPLARIKRLMKVEQEVSKVANEVPPLFSRLTEIFIEELTLRAWQYTEQGKRRILQKGDICSAAKSSDVFDFLIYLMPKGAGIVELNMNAQTKYQ</sequence>
<dbReference type="Proteomes" id="UP000002872">
    <property type="component" value="Unassembled WGS sequence"/>
</dbReference>
<evidence type="ECO:0000256" key="5">
    <source>
        <dbReference type="ARBA" id="ARBA00023242"/>
    </source>
</evidence>
<dbReference type="AlphaFoldDB" id="I3EIJ5"/>
<dbReference type="PANTHER" id="PTHR10252">
    <property type="entry name" value="HISTONE-LIKE TRANSCRIPTION FACTOR CCAAT-RELATED"/>
    <property type="match status" value="1"/>
</dbReference>
<dbReference type="OMA" id="GDDHTDY"/>
<evidence type="ECO:0000256" key="4">
    <source>
        <dbReference type="ARBA" id="ARBA00023163"/>
    </source>
</evidence>
<dbReference type="SUPFAM" id="SSF47113">
    <property type="entry name" value="Histone-fold"/>
    <property type="match status" value="1"/>
</dbReference>
<dbReference type="VEuPathDB" id="MicrosporidiaDB:NEQG_00861"/>
<accession>I3EIJ5</accession>
<protein>
    <recommendedName>
        <fullName evidence="7">Transcription factor CBF/NF-Y/archaeal histone domain-containing protein</fullName>
    </recommendedName>
</protein>
<comment type="similarity">
    <text evidence="6">Belongs to the NFYC/HAP5 subunit family.</text>
</comment>
<dbReference type="InterPro" id="IPR003958">
    <property type="entry name" value="CBFA_NFYB_domain"/>
</dbReference>
<evidence type="ECO:0000313" key="8">
    <source>
        <dbReference type="EMBL" id="EIJ89042.1"/>
    </source>
</evidence>
<proteinExistence type="inferred from homology"/>
<keyword evidence="2" id="KW-0805">Transcription regulation</keyword>
<evidence type="ECO:0000256" key="2">
    <source>
        <dbReference type="ARBA" id="ARBA00023015"/>
    </source>
</evidence>
<evidence type="ECO:0000256" key="3">
    <source>
        <dbReference type="ARBA" id="ARBA00023125"/>
    </source>
</evidence>
<dbReference type="STRING" id="935791.I3EIJ5"/>
<dbReference type="Pfam" id="PF00808">
    <property type="entry name" value="CBFD_NFYB_HMF"/>
    <property type="match status" value="1"/>
</dbReference>
<comment type="subcellular location">
    <subcellularLocation>
        <location evidence="1">Nucleus</location>
    </subcellularLocation>
</comment>
<reference evidence="8" key="1">
    <citation type="submission" date="2011-01" db="EMBL/GenBank/DDBJ databases">
        <title>The Genome Sequence of Nematocida parisii strain ERTm3.</title>
        <authorList>
            <consortium name="The Broad Institute Genome Sequencing Platform"/>
            <consortium name="The Broad Institute Genome Sequencing Center for Infectious Disease"/>
            <person name="Cuomo C."/>
            <person name="Troemel E."/>
            <person name="Young S.K."/>
            <person name="Zeng Q."/>
            <person name="Gargeya S."/>
            <person name="Fitzgerald M."/>
            <person name="Haas B."/>
            <person name="Abouelleil A."/>
            <person name="Alvarado L."/>
            <person name="Arachchi H.M."/>
            <person name="Berlin A."/>
            <person name="Chapman S.B."/>
            <person name="Gearin G."/>
            <person name="Goldberg J."/>
            <person name="Griggs A."/>
            <person name="Gujja S."/>
            <person name="Hansen M."/>
            <person name="Heiman D."/>
            <person name="Howarth C."/>
            <person name="Larimer J."/>
            <person name="Lui A."/>
            <person name="MacDonald P.J.P."/>
            <person name="McCowen C."/>
            <person name="Montmayeur A."/>
            <person name="Murphy C."/>
            <person name="Neiman D."/>
            <person name="Pearson M."/>
            <person name="Priest M."/>
            <person name="Roberts A."/>
            <person name="Saif S."/>
            <person name="Shea T."/>
            <person name="Sisk P."/>
            <person name="Stolte C."/>
            <person name="Sykes S."/>
            <person name="Wortman J."/>
            <person name="Nusbaum C."/>
            <person name="Birren B."/>
        </authorList>
    </citation>
    <scope>NUCLEOTIDE SEQUENCE</scope>
    <source>
        <strain evidence="8">ERTm3</strain>
    </source>
</reference>
<dbReference type="GO" id="GO:0001228">
    <property type="term" value="F:DNA-binding transcription activator activity, RNA polymerase II-specific"/>
    <property type="evidence" value="ECO:0007669"/>
    <property type="project" value="TreeGrafter"/>
</dbReference>
<evidence type="ECO:0000256" key="6">
    <source>
        <dbReference type="ARBA" id="ARBA00038129"/>
    </source>
</evidence>
<gene>
    <name evidence="8" type="ORF">NEQG_00861</name>
</gene>
<dbReference type="FunFam" id="1.10.20.10:FF:000062">
    <property type="entry name" value="Nuclear transcription factor Y subunit C"/>
    <property type="match status" value="1"/>
</dbReference>
<evidence type="ECO:0000259" key="7">
    <source>
        <dbReference type="Pfam" id="PF00808"/>
    </source>
</evidence>
<dbReference type="FunCoup" id="I3EIJ5">
    <property type="interactions" value="140"/>
</dbReference>
<dbReference type="PANTHER" id="PTHR10252:SF8">
    <property type="entry name" value="NUCLEAR TRANSCRIPTION FACTOR Y SUBUNIT GAMMA"/>
    <property type="match status" value="1"/>
</dbReference>
<keyword evidence="3" id="KW-0238">DNA-binding</keyword>
<dbReference type="GO" id="GO:0016602">
    <property type="term" value="C:CCAAT-binding factor complex"/>
    <property type="evidence" value="ECO:0007669"/>
    <property type="project" value="TreeGrafter"/>
</dbReference>
<dbReference type="HOGENOM" id="CLU_045277_5_3_1"/>
<dbReference type="InParanoid" id="I3EIJ5"/>
<evidence type="ECO:0000256" key="1">
    <source>
        <dbReference type="ARBA" id="ARBA00004123"/>
    </source>
</evidence>
<dbReference type="InterPro" id="IPR009072">
    <property type="entry name" value="Histone-fold"/>
</dbReference>
<dbReference type="OrthoDB" id="1272441at2759"/>
<keyword evidence="5" id="KW-0539">Nucleus</keyword>
<dbReference type="GO" id="GO:0000978">
    <property type="term" value="F:RNA polymerase II cis-regulatory region sequence-specific DNA binding"/>
    <property type="evidence" value="ECO:0007669"/>
    <property type="project" value="TreeGrafter"/>
</dbReference>
<name>I3EIJ5_NEMP3</name>
<dbReference type="Gene3D" id="1.10.20.10">
    <property type="entry name" value="Histone, subunit A"/>
    <property type="match status" value="1"/>
</dbReference>
<evidence type="ECO:0000313" key="9">
    <source>
        <dbReference type="Proteomes" id="UP000002872"/>
    </source>
</evidence>
<feature type="domain" description="Transcription factor CBF/NF-Y/archaeal histone" evidence="7">
    <location>
        <begin position="32"/>
        <end position="93"/>
    </location>
</feature>
<dbReference type="GO" id="GO:0046982">
    <property type="term" value="F:protein heterodimerization activity"/>
    <property type="evidence" value="ECO:0007669"/>
    <property type="project" value="InterPro"/>
</dbReference>
<keyword evidence="4" id="KW-0804">Transcription</keyword>
<dbReference type="EMBL" id="GL870877">
    <property type="protein sequence ID" value="EIJ89042.1"/>
    <property type="molecule type" value="Genomic_DNA"/>
</dbReference>
<organism evidence="8 9">
    <name type="scientific">Nematocida parisii (strain ERTm3)</name>
    <name type="common">Nematode killer fungus</name>
    <dbReference type="NCBI Taxonomy" id="935791"/>
    <lineage>
        <taxon>Eukaryota</taxon>
        <taxon>Fungi</taxon>
        <taxon>Fungi incertae sedis</taxon>
        <taxon>Microsporidia</taxon>
        <taxon>Nematocida</taxon>
    </lineage>
</organism>
<keyword evidence="9" id="KW-1185">Reference proteome</keyword>